<comment type="subcellular location">
    <subcellularLocation>
        <location evidence="1">Membrane</location>
        <topology evidence="1">Multi-pass membrane protein</topology>
    </subcellularLocation>
</comment>
<evidence type="ECO:0000256" key="5">
    <source>
        <dbReference type="ARBA" id="ARBA00022989"/>
    </source>
</evidence>
<keyword evidence="7" id="KW-0325">Glycoprotein</keyword>
<keyword evidence="8" id="KW-0479">Metal-binding</keyword>
<sequence>MRERFSQDIENSSGTASEMPRLRDTVVLPRPGRLLCTSSHCSGLTQQPSLKHVWSDAATQVFYSLSISCGGLITMSSYNKFNNNCLRDSILVPLIDCFTSFFSGFVIFTVLGFMAKVKGVDVETVVKGGPGLAFIAYPEAITKMPSPTVWAILFFLMMITIGFSSQFSLVETVMSSLMDEWQDKLRRNWKTQTAFRVCVCLVTFLFGLPMTTQAGMYILNLVDTSVGGFPFLFIGLTECLTICYIYGYKRFADDIEMMLGKKPSVYWRICWCFVTPFILFVVIVSKAIQYKVVTLHSYVYPRWAQTIGWLIVIIPLVIIPVYFVVKHCQSGGYQVMVKSLKPLSNWGPSEPENRTGKYAEEADDDDSGSRGGQETTAENVDEVQRREMFTEVDGVENEAFEGDTRQNVTDLPNSIATTNSKF</sequence>
<evidence type="ECO:0000256" key="3">
    <source>
        <dbReference type="ARBA" id="ARBA00022448"/>
    </source>
</evidence>
<feature type="compositionally biased region" description="Basic and acidic residues" evidence="9">
    <location>
        <begin position="351"/>
        <end position="360"/>
    </location>
</feature>
<gene>
    <name evidence="12" type="primary">LOC115221804</name>
</gene>
<evidence type="ECO:0000256" key="2">
    <source>
        <dbReference type="ARBA" id="ARBA00006459"/>
    </source>
</evidence>
<feature type="binding site" evidence="8">
    <location>
        <position position="64"/>
    </location>
    <ligand>
        <name>Na(+)</name>
        <dbReference type="ChEBI" id="CHEBI:29101"/>
        <label>1</label>
    </ligand>
</feature>
<evidence type="ECO:0000256" key="10">
    <source>
        <dbReference type="SAM" id="Phobius"/>
    </source>
</evidence>
<evidence type="ECO:0000256" key="8">
    <source>
        <dbReference type="PIRSR" id="PIRSR600175-1"/>
    </source>
</evidence>
<feature type="transmembrane region" description="Helical" evidence="10">
    <location>
        <begin position="307"/>
        <end position="325"/>
    </location>
</feature>
<dbReference type="SUPFAM" id="SSF161070">
    <property type="entry name" value="SNF-like"/>
    <property type="match status" value="1"/>
</dbReference>
<dbReference type="KEGG" id="osn:115221804"/>
<dbReference type="InterPro" id="IPR000175">
    <property type="entry name" value="Na/ntran_symport"/>
</dbReference>
<feature type="binding site" evidence="8">
    <location>
        <position position="165"/>
    </location>
    <ligand>
        <name>Na(+)</name>
        <dbReference type="ChEBI" id="CHEBI:29101"/>
        <label>1</label>
    </ligand>
</feature>
<comment type="similarity">
    <text evidence="2">Belongs to the sodium:neurotransmitter symporter (SNF) (TC 2.A.22) family.</text>
</comment>
<name>A0A6P7TA61_9MOLL</name>
<evidence type="ECO:0000256" key="4">
    <source>
        <dbReference type="ARBA" id="ARBA00022692"/>
    </source>
</evidence>
<dbReference type="PANTHER" id="PTHR11616:SF321">
    <property type="entry name" value="SODIUM-DEPENDENT NUTRIENT AMINO ACID TRANSPORTER 1-RELATED"/>
    <property type="match status" value="1"/>
</dbReference>
<dbReference type="GO" id="GO:0046872">
    <property type="term" value="F:metal ion binding"/>
    <property type="evidence" value="ECO:0007669"/>
    <property type="project" value="UniProtKB-KW"/>
</dbReference>
<keyword evidence="5 10" id="KW-1133">Transmembrane helix</keyword>
<dbReference type="PANTHER" id="PTHR11616">
    <property type="entry name" value="SODIUM/CHLORIDE DEPENDENT TRANSPORTER"/>
    <property type="match status" value="1"/>
</dbReference>
<reference evidence="12" key="1">
    <citation type="submission" date="2025-08" db="UniProtKB">
        <authorList>
            <consortium name="RefSeq"/>
        </authorList>
    </citation>
    <scope>IDENTIFICATION</scope>
</reference>
<protein>
    <submittedName>
        <fullName evidence="12">Sodium- and chloride-dependent glycine transporter 1-like</fullName>
    </submittedName>
</protein>
<dbReference type="GO" id="GO:0089718">
    <property type="term" value="P:amino acid import across plasma membrane"/>
    <property type="evidence" value="ECO:0007669"/>
    <property type="project" value="TreeGrafter"/>
</dbReference>
<evidence type="ECO:0000256" key="7">
    <source>
        <dbReference type="ARBA" id="ARBA00023180"/>
    </source>
</evidence>
<dbReference type="InterPro" id="IPR037272">
    <property type="entry name" value="SNS_sf"/>
</dbReference>
<dbReference type="PROSITE" id="PS50267">
    <property type="entry name" value="NA_NEUROTRAN_SYMP_3"/>
    <property type="match status" value="1"/>
</dbReference>
<dbReference type="Proteomes" id="UP000515154">
    <property type="component" value="Linkage group LG18"/>
</dbReference>
<feature type="region of interest" description="Disordered" evidence="9">
    <location>
        <begin position="347"/>
        <end position="422"/>
    </location>
</feature>
<evidence type="ECO:0000256" key="6">
    <source>
        <dbReference type="ARBA" id="ARBA00023136"/>
    </source>
</evidence>
<dbReference type="AlphaFoldDB" id="A0A6P7TA61"/>
<dbReference type="RefSeq" id="XP_029647898.2">
    <property type="nucleotide sequence ID" value="XM_029792038.2"/>
</dbReference>
<evidence type="ECO:0000313" key="12">
    <source>
        <dbReference type="RefSeq" id="XP_029647898.2"/>
    </source>
</evidence>
<dbReference type="GO" id="GO:0005886">
    <property type="term" value="C:plasma membrane"/>
    <property type="evidence" value="ECO:0007669"/>
    <property type="project" value="TreeGrafter"/>
</dbReference>
<feature type="transmembrane region" description="Helical" evidence="10">
    <location>
        <begin position="225"/>
        <end position="246"/>
    </location>
</feature>
<feature type="transmembrane region" description="Helical" evidence="10">
    <location>
        <begin position="149"/>
        <end position="173"/>
    </location>
</feature>
<dbReference type="CDD" id="cd10324">
    <property type="entry name" value="SLC6sbd"/>
    <property type="match status" value="1"/>
</dbReference>
<evidence type="ECO:0000313" key="11">
    <source>
        <dbReference type="Proteomes" id="UP000515154"/>
    </source>
</evidence>
<feature type="transmembrane region" description="Helical" evidence="10">
    <location>
        <begin position="266"/>
        <end position="287"/>
    </location>
</feature>
<dbReference type="GO" id="GO:0005283">
    <property type="term" value="F:amino acid:sodium symporter activity"/>
    <property type="evidence" value="ECO:0007669"/>
    <property type="project" value="TreeGrafter"/>
</dbReference>
<evidence type="ECO:0000256" key="1">
    <source>
        <dbReference type="ARBA" id="ARBA00004141"/>
    </source>
</evidence>
<keyword evidence="11" id="KW-1185">Reference proteome</keyword>
<dbReference type="PRINTS" id="PR00176">
    <property type="entry name" value="NANEUSMPORT"/>
</dbReference>
<evidence type="ECO:0000256" key="9">
    <source>
        <dbReference type="SAM" id="MobiDB-lite"/>
    </source>
</evidence>
<feature type="transmembrane region" description="Helical" evidence="10">
    <location>
        <begin position="194"/>
        <end position="219"/>
    </location>
</feature>
<keyword evidence="6 10" id="KW-0472">Membrane</keyword>
<keyword evidence="4 10" id="KW-0812">Transmembrane</keyword>
<organism evidence="11 12">
    <name type="scientific">Octopus sinensis</name>
    <name type="common">East Asian common octopus</name>
    <dbReference type="NCBI Taxonomy" id="2607531"/>
    <lineage>
        <taxon>Eukaryota</taxon>
        <taxon>Metazoa</taxon>
        <taxon>Spiralia</taxon>
        <taxon>Lophotrochozoa</taxon>
        <taxon>Mollusca</taxon>
        <taxon>Cephalopoda</taxon>
        <taxon>Coleoidea</taxon>
        <taxon>Octopodiformes</taxon>
        <taxon>Octopoda</taxon>
        <taxon>Incirrata</taxon>
        <taxon>Octopodidae</taxon>
        <taxon>Octopus</taxon>
    </lineage>
</organism>
<proteinExistence type="inferred from homology"/>
<keyword evidence="3" id="KW-0813">Transport</keyword>
<feature type="compositionally biased region" description="Polar residues" evidence="9">
    <location>
        <begin position="405"/>
        <end position="422"/>
    </location>
</feature>
<dbReference type="Pfam" id="PF00209">
    <property type="entry name" value="SNF"/>
    <property type="match status" value="1"/>
</dbReference>
<accession>A0A6P7TA61</accession>
<feature type="transmembrane region" description="Helical" evidence="10">
    <location>
        <begin position="90"/>
        <end position="115"/>
    </location>
</feature>
<keyword evidence="8" id="KW-0915">Sodium</keyword>